<sequence>MATISKYQTSSGATLYRVRYRTPERGQTDKRGFRTKRDAEAFASTVEVSKLKGEYVSPSNARITLDQLGPAWLERKRGHLKPSGYVVMETTWRLRVKPRWGHVALGDIRPSAVQQWITDLGRGSENVKPVGAAVVQRTHFVLSSILADAVRDSLIARNPADGVKLPRTSRKRPLYLTHQQVGALATASGHYEGLVLLLAYTGLRWGEAIGLRVHDLDLLRKRASVTENAVQTGGGIHVGTPKSHKQRTVPLPEFLVSYLARQCDGKGRDDLLWPGDDGTHLRRPHPVSGWFAKAVTASGIPRATPHDLRHTAASLAVSAGANVKAVQKMLGHASAAMTLDVYADLFSDDLEAVATALDAARLRESVGKMWARGAQADA</sequence>
<comment type="caution">
    <text evidence="6">The sequence shown here is derived from an EMBL/GenBank/DDBJ whole genome shotgun (WGS) entry which is preliminary data.</text>
</comment>
<accession>A0ABT8HBK1</accession>
<gene>
    <name evidence="6" type="ORF">QYF68_09910</name>
</gene>
<dbReference type="PANTHER" id="PTHR30349">
    <property type="entry name" value="PHAGE INTEGRASE-RELATED"/>
    <property type="match status" value="1"/>
</dbReference>
<dbReference type="InterPro" id="IPR011010">
    <property type="entry name" value="DNA_brk_join_enz"/>
</dbReference>
<keyword evidence="4" id="KW-0233">DNA recombination</keyword>
<dbReference type="InterPro" id="IPR010998">
    <property type="entry name" value="Integrase_recombinase_N"/>
</dbReference>
<evidence type="ECO:0000313" key="6">
    <source>
        <dbReference type="EMBL" id="MDN4518139.1"/>
    </source>
</evidence>
<comment type="similarity">
    <text evidence="1">Belongs to the 'phage' integrase family.</text>
</comment>
<name>A0ABT8HBK1_MYCAO</name>
<dbReference type="SUPFAM" id="SSF56349">
    <property type="entry name" value="DNA breaking-rejoining enzymes"/>
    <property type="match status" value="1"/>
</dbReference>
<feature type="domain" description="Tyr recombinase" evidence="5">
    <location>
        <begin position="171"/>
        <end position="355"/>
    </location>
</feature>
<dbReference type="PROSITE" id="PS51898">
    <property type="entry name" value="TYR_RECOMBINASE"/>
    <property type="match status" value="1"/>
</dbReference>
<dbReference type="CDD" id="cd01189">
    <property type="entry name" value="INT_ICEBs1_C_like"/>
    <property type="match status" value="1"/>
</dbReference>
<evidence type="ECO:0000256" key="4">
    <source>
        <dbReference type="ARBA" id="ARBA00023172"/>
    </source>
</evidence>
<evidence type="ECO:0000256" key="1">
    <source>
        <dbReference type="ARBA" id="ARBA00008857"/>
    </source>
</evidence>
<evidence type="ECO:0000256" key="2">
    <source>
        <dbReference type="ARBA" id="ARBA00022908"/>
    </source>
</evidence>
<dbReference type="Pfam" id="PF00589">
    <property type="entry name" value="Phage_integrase"/>
    <property type="match status" value="1"/>
</dbReference>
<reference evidence="6" key="1">
    <citation type="submission" date="2023-07" db="EMBL/GenBank/DDBJ databases">
        <title>Degradation of tert-butanol by M. austroafricanum TBA100.</title>
        <authorList>
            <person name="Helbich S."/>
            <person name="Vainshtein Y."/>
        </authorList>
    </citation>
    <scope>NUCLEOTIDE SEQUENCE</scope>
    <source>
        <strain evidence="6">TBA100</strain>
    </source>
</reference>
<dbReference type="PANTHER" id="PTHR30349:SF64">
    <property type="entry name" value="PROPHAGE INTEGRASE INTD-RELATED"/>
    <property type="match status" value="1"/>
</dbReference>
<dbReference type="InterPro" id="IPR004107">
    <property type="entry name" value="Integrase_SAM-like_N"/>
</dbReference>
<keyword evidence="2" id="KW-0229">DNA integration</keyword>
<dbReference type="Gene3D" id="1.10.443.10">
    <property type="entry name" value="Intergrase catalytic core"/>
    <property type="match status" value="1"/>
</dbReference>
<organism evidence="6 7">
    <name type="scientific">Mycolicibacterium austroafricanum</name>
    <name type="common">Mycobacterium austroafricanum</name>
    <dbReference type="NCBI Taxonomy" id="39687"/>
    <lineage>
        <taxon>Bacteria</taxon>
        <taxon>Bacillati</taxon>
        <taxon>Actinomycetota</taxon>
        <taxon>Actinomycetes</taxon>
        <taxon>Mycobacteriales</taxon>
        <taxon>Mycobacteriaceae</taxon>
        <taxon>Mycolicibacterium</taxon>
    </lineage>
</organism>
<evidence type="ECO:0000256" key="3">
    <source>
        <dbReference type="ARBA" id="ARBA00023125"/>
    </source>
</evidence>
<dbReference type="RefSeq" id="WP_301161376.1">
    <property type="nucleotide sequence ID" value="NZ_JAUHTC010000038.1"/>
</dbReference>
<protein>
    <submittedName>
        <fullName evidence="6">Tyrosine-type recombinase/integrase</fullName>
    </submittedName>
</protein>
<dbReference type="Gene3D" id="1.10.150.130">
    <property type="match status" value="1"/>
</dbReference>
<keyword evidence="3" id="KW-0238">DNA-binding</keyword>
<dbReference type="InterPro" id="IPR050090">
    <property type="entry name" value="Tyrosine_recombinase_XerCD"/>
</dbReference>
<proteinExistence type="inferred from homology"/>
<dbReference type="Proteomes" id="UP001172687">
    <property type="component" value="Unassembled WGS sequence"/>
</dbReference>
<dbReference type="Pfam" id="PF14659">
    <property type="entry name" value="Phage_int_SAM_3"/>
    <property type="match status" value="1"/>
</dbReference>
<dbReference type="InterPro" id="IPR002104">
    <property type="entry name" value="Integrase_catalytic"/>
</dbReference>
<dbReference type="InterPro" id="IPR013762">
    <property type="entry name" value="Integrase-like_cat_sf"/>
</dbReference>
<dbReference type="EMBL" id="JAUHTC010000038">
    <property type="protein sequence ID" value="MDN4518139.1"/>
    <property type="molecule type" value="Genomic_DNA"/>
</dbReference>
<keyword evidence="7" id="KW-1185">Reference proteome</keyword>
<evidence type="ECO:0000259" key="5">
    <source>
        <dbReference type="PROSITE" id="PS51898"/>
    </source>
</evidence>
<evidence type="ECO:0000313" key="7">
    <source>
        <dbReference type="Proteomes" id="UP001172687"/>
    </source>
</evidence>